<comment type="caution">
    <text evidence="1">The sequence shown here is derived from an EMBL/GenBank/DDBJ whole genome shotgun (WGS) entry which is preliminary data.</text>
</comment>
<proteinExistence type="predicted"/>
<protein>
    <submittedName>
        <fullName evidence="1">Uncharacterized protein</fullName>
    </submittedName>
</protein>
<dbReference type="EMBL" id="SELH01000017">
    <property type="protein sequence ID" value="TWP28813.1"/>
    <property type="molecule type" value="Genomic_DNA"/>
</dbReference>
<accession>A0A563DG40</accession>
<dbReference type="AlphaFoldDB" id="A0A563DG40"/>
<dbReference type="OrthoDB" id="2833825at2"/>
<reference evidence="1 2" key="1">
    <citation type="submission" date="2019-02" db="EMBL/GenBank/DDBJ databases">
        <title>Apibacter muscae sp. nov.: a novel member of the house fly microbiota.</title>
        <authorList>
            <person name="Park R."/>
        </authorList>
    </citation>
    <scope>NUCLEOTIDE SEQUENCE [LARGE SCALE GENOMIC DNA]</scope>
    <source>
        <strain evidence="1 2">AL1</strain>
    </source>
</reference>
<keyword evidence="2" id="KW-1185">Reference proteome</keyword>
<sequence length="233" mass="27899">MKQEDIKEKVDLYLKNREHKKRYASFDYCFNYFKTSDINKDLEKSCLVLATYLASWGMFRGSSFLLQEKSLAHFIPTIQYINKLKNDRPEIWDIDVHNYNDQNINTILDIYKEIQERFTENHTHLTLVTKILLGVFGFIPAFDRNFRSTFSRFFIDDKNCGFTKVDKNSLKYIKIFYEENKEQIDDLSNKIYTIDFFDGKSTQTHYPKSKIIDMYGFQKGIEIELQKKNKFQP</sequence>
<evidence type="ECO:0000313" key="2">
    <source>
        <dbReference type="Proteomes" id="UP000319499"/>
    </source>
</evidence>
<evidence type="ECO:0000313" key="1">
    <source>
        <dbReference type="EMBL" id="TWP28813.1"/>
    </source>
</evidence>
<name>A0A563DG40_9FLAO</name>
<gene>
    <name evidence="1" type="ORF">ETU09_04980</name>
</gene>
<organism evidence="1 2">
    <name type="scientific">Apibacter muscae</name>
    <dbReference type="NCBI Taxonomy" id="2509004"/>
    <lineage>
        <taxon>Bacteria</taxon>
        <taxon>Pseudomonadati</taxon>
        <taxon>Bacteroidota</taxon>
        <taxon>Flavobacteriia</taxon>
        <taxon>Flavobacteriales</taxon>
        <taxon>Weeksellaceae</taxon>
        <taxon>Apibacter</taxon>
    </lineage>
</organism>
<dbReference type="Proteomes" id="UP000319499">
    <property type="component" value="Unassembled WGS sequence"/>
</dbReference>